<dbReference type="EMBL" id="JBHLWI010000030">
    <property type="protein sequence ID" value="MFC0263270.1"/>
    <property type="molecule type" value="Genomic_DNA"/>
</dbReference>
<dbReference type="RefSeq" id="WP_382387754.1">
    <property type="nucleotide sequence ID" value="NZ_JBHLWI010000030.1"/>
</dbReference>
<evidence type="ECO:0000256" key="2">
    <source>
        <dbReference type="SAM" id="MobiDB-lite"/>
    </source>
</evidence>
<proteinExistence type="predicted"/>
<keyword evidence="1" id="KW-0175">Coiled coil</keyword>
<feature type="compositionally biased region" description="Basic and acidic residues" evidence="2">
    <location>
        <begin position="22"/>
        <end position="35"/>
    </location>
</feature>
<protein>
    <submittedName>
        <fullName evidence="3">DUF349 domain-containing protein</fullName>
    </submittedName>
</protein>
<feature type="region of interest" description="Disordered" evidence="2">
    <location>
        <begin position="1"/>
        <end position="52"/>
    </location>
</feature>
<accession>A0ABV6FTR0</accession>
<evidence type="ECO:0000313" key="4">
    <source>
        <dbReference type="Proteomes" id="UP001589797"/>
    </source>
</evidence>
<dbReference type="Proteomes" id="UP001589797">
    <property type="component" value="Unassembled WGS sequence"/>
</dbReference>
<sequence>MDKDKEMSEEDKVTQGQQENQVEGKIEQEKNKQVSEEEDTPQEEEQEEVDYSNFTKPELIHALKEFINQGNLSKIESSVADIKSHFDEIFNKEKDEALQDFVNTGGNADDFQYRTTDEDKIFFATYNDYREKKAHFLREQERQKEKNLYAKNQILDRLRELVDGEETTHSINTIKQIQEEWKSIGPVPNAQNRNLWASYNALMDRFYDNRSIYFELKELDRKKNLEQKTEICEKAEALVDIEDLKEAIKALNDLHEEFKHIGPVPRDEQESLWQRFKAASDAVYDKRKEFYEGQKEVLKVNLVKKENLIEKLEGFKDFSASKIKDWNNKTKEVLAIQKEWESSGPVPRESGKEINKKFWGLFKHFFHNKNLFFKELDEIRLTNKNKAEELIKKAEELMVNTDWQNTANKMISLQQEWKKIGPTPEKVRDELYNKFKSACDTFFENRRNANKQVNKEFEENLQAKEGICKKITEEASSKELSEENLEKYIVEFNSIGFVPRKNMKDILSKFNEAVDLYVKNLGIEGGDKDEFLFRLNLNKIQADPNSNRVLNKKEHGIRKQISDLENNITLWKNNLEFFAASKTADKLKDQFDEKIQKAEREIEKLKKKLSILREF</sequence>
<keyword evidence="4" id="KW-1185">Reference proteome</keyword>
<feature type="compositionally biased region" description="Basic and acidic residues" evidence="2">
    <location>
        <begin position="1"/>
        <end position="13"/>
    </location>
</feature>
<dbReference type="Pfam" id="PF03993">
    <property type="entry name" value="DUF349"/>
    <property type="match status" value="5"/>
</dbReference>
<name>A0ABV6FTR0_9BACT</name>
<evidence type="ECO:0000256" key="1">
    <source>
        <dbReference type="SAM" id="Coils"/>
    </source>
</evidence>
<comment type="caution">
    <text evidence="3">The sequence shown here is derived from an EMBL/GenBank/DDBJ whole genome shotgun (WGS) entry which is preliminary data.</text>
</comment>
<feature type="compositionally biased region" description="Acidic residues" evidence="2">
    <location>
        <begin position="36"/>
        <end position="50"/>
    </location>
</feature>
<organism evidence="3 4">
    <name type="scientific">Fontibacter flavus</name>
    <dbReference type="NCBI Taxonomy" id="654838"/>
    <lineage>
        <taxon>Bacteria</taxon>
        <taxon>Pseudomonadati</taxon>
        <taxon>Bacteroidota</taxon>
        <taxon>Cytophagia</taxon>
        <taxon>Cytophagales</taxon>
        <taxon>Cyclobacteriaceae</taxon>
        <taxon>Fontibacter</taxon>
    </lineage>
</organism>
<evidence type="ECO:0000313" key="3">
    <source>
        <dbReference type="EMBL" id="MFC0263270.1"/>
    </source>
</evidence>
<feature type="coiled-coil region" evidence="1">
    <location>
        <begin position="234"/>
        <end position="261"/>
    </location>
</feature>
<dbReference type="InterPro" id="IPR007139">
    <property type="entry name" value="DUF349"/>
</dbReference>
<gene>
    <name evidence="3" type="ORF">ACFFIP_11320</name>
</gene>
<feature type="coiled-coil region" evidence="1">
    <location>
        <begin position="581"/>
        <end position="615"/>
    </location>
</feature>
<reference evidence="3 4" key="1">
    <citation type="submission" date="2024-09" db="EMBL/GenBank/DDBJ databases">
        <authorList>
            <person name="Sun Q."/>
            <person name="Mori K."/>
        </authorList>
    </citation>
    <scope>NUCLEOTIDE SEQUENCE [LARGE SCALE GENOMIC DNA]</scope>
    <source>
        <strain evidence="3 4">CCM 7650</strain>
    </source>
</reference>